<keyword evidence="1" id="KW-0812">Transmembrane</keyword>
<reference evidence="2 3" key="1">
    <citation type="submission" date="2020-01" db="EMBL/GenBank/DDBJ databases">
        <title>Genetics and antimicrobial susceptibilities of Nocardia species isolated from the soil; a comparison with species isolated from humans.</title>
        <authorList>
            <person name="Carrasco G."/>
            <person name="Monzon S."/>
            <person name="Sansegundo M."/>
            <person name="Garcia E."/>
            <person name="Garrido N."/>
            <person name="Medina M.J."/>
            <person name="Villalon P."/>
            <person name="Ramirez-Arocha A.C."/>
            <person name="Jimenez P."/>
            <person name="Cuesta I."/>
            <person name="Valdezate S."/>
        </authorList>
    </citation>
    <scope>NUCLEOTIDE SEQUENCE [LARGE SCALE GENOMIC DNA]</scope>
    <source>
        <strain evidence="2 3">CNM20110639</strain>
    </source>
</reference>
<keyword evidence="1" id="KW-1133">Transmembrane helix</keyword>
<sequence>MKDLLFLVADVWLLVVGFCFGWKFIRKYGNYMLGLEWIVVGVSASNFLVGSLLGADEGGVPYSIAYFLDAFSRSFGFTLVLVLGLMAVTHRYKPPLAVEIGAFGLAIVGGLYLGRFHDETLHLGPATFYLVVNLLTTLFLAYFAKRLWGIGARRLAIWTALVTAAATTIAITYDFFPFPFDDEMRTVFYTAALATWGAQGLVYYFAYRALHANNAAADAHRRVGLIIGRRVPDSGMRK</sequence>
<name>A0A6P1DF76_9NOCA</name>
<organism evidence="2 3">
    <name type="scientific">Nocardia cyriacigeorgica</name>
    <dbReference type="NCBI Taxonomy" id="135487"/>
    <lineage>
        <taxon>Bacteria</taxon>
        <taxon>Bacillati</taxon>
        <taxon>Actinomycetota</taxon>
        <taxon>Actinomycetes</taxon>
        <taxon>Mycobacteriales</taxon>
        <taxon>Nocardiaceae</taxon>
        <taxon>Nocardia</taxon>
    </lineage>
</organism>
<gene>
    <name evidence="2" type="ORF">GV789_23565</name>
</gene>
<dbReference type="EMBL" id="JAAGUZ010000082">
    <property type="protein sequence ID" value="NEW47400.1"/>
    <property type="molecule type" value="Genomic_DNA"/>
</dbReference>
<feature type="transmembrane region" description="Helical" evidence="1">
    <location>
        <begin position="37"/>
        <end position="55"/>
    </location>
</feature>
<feature type="transmembrane region" description="Helical" evidence="1">
    <location>
        <begin position="6"/>
        <end position="25"/>
    </location>
</feature>
<feature type="transmembrane region" description="Helical" evidence="1">
    <location>
        <begin position="70"/>
        <end position="89"/>
    </location>
</feature>
<dbReference type="AlphaFoldDB" id="A0A6P1DF76"/>
<feature type="transmembrane region" description="Helical" evidence="1">
    <location>
        <begin position="126"/>
        <end position="143"/>
    </location>
</feature>
<feature type="transmembrane region" description="Helical" evidence="1">
    <location>
        <begin position="188"/>
        <end position="206"/>
    </location>
</feature>
<feature type="transmembrane region" description="Helical" evidence="1">
    <location>
        <begin position="155"/>
        <end position="176"/>
    </location>
</feature>
<evidence type="ECO:0000256" key="1">
    <source>
        <dbReference type="SAM" id="Phobius"/>
    </source>
</evidence>
<dbReference type="Proteomes" id="UP000468928">
    <property type="component" value="Unassembled WGS sequence"/>
</dbReference>
<evidence type="ECO:0000313" key="2">
    <source>
        <dbReference type="EMBL" id="NEW47400.1"/>
    </source>
</evidence>
<comment type="caution">
    <text evidence="2">The sequence shown here is derived from an EMBL/GenBank/DDBJ whole genome shotgun (WGS) entry which is preliminary data.</text>
</comment>
<proteinExistence type="predicted"/>
<dbReference type="RefSeq" id="WP_163821805.1">
    <property type="nucleotide sequence ID" value="NZ_JAAGUY010000001.1"/>
</dbReference>
<protein>
    <submittedName>
        <fullName evidence="2">Transporter</fullName>
    </submittedName>
</protein>
<accession>A0A6P1DF76</accession>
<evidence type="ECO:0000313" key="3">
    <source>
        <dbReference type="Proteomes" id="UP000468928"/>
    </source>
</evidence>
<keyword evidence="1" id="KW-0472">Membrane</keyword>
<feature type="transmembrane region" description="Helical" evidence="1">
    <location>
        <begin position="96"/>
        <end position="114"/>
    </location>
</feature>